<evidence type="ECO:0000313" key="1">
    <source>
        <dbReference type="EMBL" id="PNF30337.1"/>
    </source>
</evidence>
<protein>
    <submittedName>
        <fullName evidence="1">Uncharacterized protein</fullName>
    </submittedName>
</protein>
<proteinExistence type="predicted"/>
<organism evidence="1 2">
    <name type="scientific">Cryptotermes secundus</name>
    <dbReference type="NCBI Taxonomy" id="105785"/>
    <lineage>
        <taxon>Eukaryota</taxon>
        <taxon>Metazoa</taxon>
        <taxon>Ecdysozoa</taxon>
        <taxon>Arthropoda</taxon>
        <taxon>Hexapoda</taxon>
        <taxon>Insecta</taxon>
        <taxon>Pterygota</taxon>
        <taxon>Neoptera</taxon>
        <taxon>Polyneoptera</taxon>
        <taxon>Dictyoptera</taxon>
        <taxon>Blattodea</taxon>
        <taxon>Blattoidea</taxon>
        <taxon>Termitoidae</taxon>
        <taxon>Kalotermitidae</taxon>
        <taxon>Cryptotermitinae</taxon>
        <taxon>Cryptotermes</taxon>
    </lineage>
</organism>
<evidence type="ECO:0000313" key="2">
    <source>
        <dbReference type="Proteomes" id="UP000235965"/>
    </source>
</evidence>
<sequence length="60" mass="7168">MIVNDPLWGNTRQQYSIMSEVQLYKYLWDISDSESSVVLYNMWSLLKHLTGNTDNRNDKR</sequence>
<dbReference type="EMBL" id="NEVH01012097">
    <property type="protein sequence ID" value="PNF30337.1"/>
    <property type="molecule type" value="Genomic_DNA"/>
</dbReference>
<comment type="caution">
    <text evidence="1">The sequence shown here is derived from an EMBL/GenBank/DDBJ whole genome shotgun (WGS) entry which is preliminary data.</text>
</comment>
<keyword evidence="2" id="KW-1185">Reference proteome</keyword>
<dbReference type="InParanoid" id="A0A2J7QP19"/>
<reference evidence="1 2" key="1">
    <citation type="submission" date="2017-12" db="EMBL/GenBank/DDBJ databases">
        <title>Hemimetabolous genomes reveal molecular basis of termite eusociality.</title>
        <authorList>
            <person name="Harrison M.C."/>
            <person name="Jongepier E."/>
            <person name="Robertson H.M."/>
            <person name="Arning N."/>
            <person name="Bitard-Feildel T."/>
            <person name="Chao H."/>
            <person name="Childers C.P."/>
            <person name="Dinh H."/>
            <person name="Doddapaneni H."/>
            <person name="Dugan S."/>
            <person name="Gowin J."/>
            <person name="Greiner C."/>
            <person name="Han Y."/>
            <person name="Hu H."/>
            <person name="Hughes D.S.T."/>
            <person name="Huylmans A.-K."/>
            <person name="Kemena C."/>
            <person name="Kremer L.P.M."/>
            <person name="Lee S.L."/>
            <person name="Lopez-Ezquerra A."/>
            <person name="Mallet L."/>
            <person name="Monroy-Kuhn J.M."/>
            <person name="Moser A."/>
            <person name="Murali S.C."/>
            <person name="Muzny D.M."/>
            <person name="Otani S."/>
            <person name="Piulachs M.-D."/>
            <person name="Poelchau M."/>
            <person name="Qu J."/>
            <person name="Schaub F."/>
            <person name="Wada-Katsumata A."/>
            <person name="Worley K.C."/>
            <person name="Xie Q."/>
            <person name="Ylla G."/>
            <person name="Poulsen M."/>
            <person name="Gibbs R.A."/>
            <person name="Schal C."/>
            <person name="Richards S."/>
            <person name="Belles X."/>
            <person name="Korb J."/>
            <person name="Bornberg-Bauer E."/>
        </authorList>
    </citation>
    <scope>NUCLEOTIDE SEQUENCE [LARGE SCALE GENOMIC DNA]</scope>
    <source>
        <tissue evidence="1">Whole body</tissue>
    </source>
</reference>
<accession>A0A2J7QP19</accession>
<dbReference type="AlphaFoldDB" id="A0A2J7QP19"/>
<gene>
    <name evidence="1" type="ORF">B7P43_G13434</name>
</gene>
<name>A0A2J7QP19_9NEOP</name>
<dbReference type="Proteomes" id="UP000235965">
    <property type="component" value="Unassembled WGS sequence"/>
</dbReference>